<dbReference type="Proteomes" id="UP000471082">
    <property type="component" value="Unassembled WGS sequence"/>
</dbReference>
<dbReference type="EMBL" id="JAAGYU010000409">
    <property type="protein sequence ID" value="NEL79169.1"/>
    <property type="molecule type" value="Genomic_DNA"/>
</dbReference>
<dbReference type="InterPro" id="IPR002938">
    <property type="entry name" value="FAD-bd"/>
</dbReference>
<sequence>MNMRSTASSPGALVVGTGTAGLATALALARRNVPVSLLGPKPALPPASADVFDPRVYAVSPASQAFLAELGVWDMLPPERMARLDAMHVTGNAPATATLGDIDAAPPRAGEVHLTAWQGNLPALAWVIEGRELERALRQAVAVLGVRWTTERFASLSRSADDTPWTVSTDTGRTLSADLLIGADGAGSPLRQAAGIGWHGSAYDATGLVVHLDVERPHQGVAQQWFTPDGVLALLPMADSPDGAQVSMVWSMRRAQADALLALPATEQAAQLEARLRRVAGDWAGRLR</sequence>
<protein>
    <submittedName>
        <fullName evidence="2">Ubiquinone biosynthesis protein UbiH</fullName>
    </submittedName>
</protein>
<dbReference type="InterPro" id="IPR036188">
    <property type="entry name" value="FAD/NAD-bd_sf"/>
</dbReference>
<feature type="non-terminal residue" evidence="2">
    <location>
        <position position="288"/>
    </location>
</feature>
<reference evidence="2 3" key="1">
    <citation type="submission" date="2019-11" db="EMBL/GenBank/DDBJ databases">
        <title>Genome-resolved metagenomics to study the prevalence of co-infection and intraspecific heterogeneity among plant pathogen metapopulations.</title>
        <authorList>
            <person name="Newberry E."/>
            <person name="Bhandari R."/>
            <person name="Kemble J."/>
            <person name="Sikora E."/>
            <person name="Potnis N."/>
        </authorList>
    </citation>
    <scope>NUCLEOTIDE SEQUENCE [LARGE SCALE GENOMIC DNA]</scope>
    <source>
        <strain evidence="2">Xp_Tom_Tuscaloosa_18b</strain>
    </source>
</reference>
<organism evidence="2 3">
    <name type="scientific">Xanthomonas perforans</name>
    <dbReference type="NCBI Taxonomy" id="442694"/>
    <lineage>
        <taxon>Bacteria</taxon>
        <taxon>Pseudomonadati</taxon>
        <taxon>Pseudomonadota</taxon>
        <taxon>Gammaproteobacteria</taxon>
        <taxon>Lysobacterales</taxon>
        <taxon>Lysobacteraceae</taxon>
        <taxon>Xanthomonas</taxon>
    </lineage>
</organism>
<dbReference type="SUPFAM" id="SSF51905">
    <property type="entry name" value="FAD/NAD(P)-binding domain"/>
    <property type="match status" value="1"/>
</dbReference>
<gene>
    <name evidence="2" type="ORF">G3W61_23440</name>
</gene>
<dbReference type="Gene3D" id="3.50.50.60">
    <property type="entry name" value="FAD/NAD(P)-binding domain"/>
    <property type="match status" value="1"/>
</dbReference>
<dbReference type="Pfam" id="PF01494">
    <property type="entry name" value="FAD_binding_3"/>
    <property type="match status" value="1"/>
</dbReference>
<dbReference type="InterPro" id="IPR051205">
    <property type="entry name" value="UbiH/COQ6_monooxygenase"/>
</dbReference>
<evidence type="ECO:0000313" key="3">
    <source>
        <dbReference type="Proteomes" id="UP000471082"/>
    </source>
</evidence>
<evidence type="ECO:0000259" key="1">
    <source>
        <dbReference type="Pfam" id="PF01494"/>
    </source>
</evidence>
<dbReference type="PANTHER" id="PTHR43876:SF7">
    <property type="entry name" value="UBIQUINONE BIOSYNTHESIS MONOOXYGENASE COQ6, MITOCHONDRIAL"/>
    <property type="match status" value="1"/>
</dbReference>
<evidence type="ECO:0000313" key="2">
    <source>
        <dbReference type="EMBL" id="NEL79169.1"/>
    </source>
</evidence>
<name>A0A7X5N1V8_XANPE</name>
<proteinExistence type="predicted"/>
<dbReference type="AlphaFoldDB" id="A0A7X5N1V8"/>
<dbReference type="PRINTS" id="PR00420">
    <property type="entry name" value="RNGMNOXGNASE"/>
</dbReference>
<dbReference type="GO" id="GO:0071949">
    <property type="term" value="F:FAD binding"/>
    <property type="evidence" value="ECO:0007669"/>
    <property type="project" value="InterPro"/>
</dbReference>
<accession>A0A7X5N1V8</accession>
<comment type="caution">
    <text evidence="2">The sequence shown here is derived from an EMBL/GenBank/DDBJ whole genome shotgun (WGS) entry which is preliminary data.</text>
</comment>
<feature type="domain" description="FAD-binding" evidence="1">
    <location>
        <begin position="13"/>
        <end position="240"/>
    </location>
</feature>
<keyword evidence="2" id="KW-0830">Ubiquinone</keyword>
<dbReference type="PANTHER" id="PTHR43876">
    <property type="entry name" value="UBIQUINONE BIOSYNTHESIS MONOOXYGENASE COQ6, MITOCHONDRIAL"/>
    <property type="match status" value="1"/>
</dbReference>